<protein>
    <submittedName>
        <fullName evidence="2">Uncharacterized protein</fullName>
    </submittedName>
</protein>
<sequence length="28" mass="3123">MSLFPSNAKPGVFPNMAGRKDCDEILRQ</sequence>
<comment type="caution">
    <text evidence="2">The sequence shown here is derived from an EMBL/GenBank/DDBJ whole genome shotgun (WGS) entry which is preliminary data.</text>
</comment>
<feature type="region of interest" description="Disordered" evidence="1">
    <location>
        <begin position="1"/>
        <end position="28"/>
    </location>
</feature>
<name>A0A0F9BGQ7_9ZZZZ</name>
<dbReference type="EMBL" id="LAZR01049378">
    <property type="protein sequence ID" value="KKK89789.1"/>
    <property type="molecule type" value="Genomic_DNA"/>
</dbReference>
<evidence type="ECO:0000256" key="1">
    <source>
        <dbReference type="SAM" id="MobiDB-lite"/>
    </source>
</evidence>
<dbReference type="AlphaFoldDB" id="A0A0F9BGQ7"/>
<reference evidence="2" key="1">
    <citation type="journal article" date="2015" name="Nature">
        <title>Complex archaea that bridge the gap between prokaryotes and eukaryotes.</title>
        <authorList>
            <person name="Spang A."/>
            <person name="Saw J.H."/>
            <person name="Jorgensen S.L."/>
            <person name="Zaremba-Niedzwiedzka K."/>
            <person name="Martijn J."/>
            <person name="Lind A.E."/>
            <person name="van Eijk R."/>
            <person name="Schleper C."/>
            <person name="Guy L."/>
            <person name="Ettema T.J."/>
        </authorList>
    </citation>
    <scope>NUCLEOTIDE SEQUENCE</scope>
</reference>
<proteinExistence type="predicted"/>
<organism evidence="2">
    <name type="scientific">marine sediment metagenome</name>
    <dbReference type="NCBI Taxonomy" id="412755"/>
    <lineage>
        <taxon>unclassified sequences</taxon>
        <taxon>metagenomes</taxon>
        <taxon>ecological metagenomes</taxon>
    </lineage>
</organism>
<evidence type="ECO:0000313" key="2">
    <source>
        <dbReference type="EMBL" id="KKK89789.1"/>
    </source>
</evidence>
<feature type="non-terminal residue" evidence="2">
    <location>
        <position position="28"/>
    </location>
</feature>
<gene>
    <name evidence="2" type="ORF">LCGC14_2729610</name>
</gene>
<feature type="compositionally biased region" description="Basic and acidic residues" evidence="1">
    <location>
        <begin position="18"/>
        <end position="28"/>
    </location>
</feature>
<accession>A0A0F9BGQ7</accession>